<evidence type="ECO:0000259" key="10">
    <source>
        <dbReference type="PROSITE" id="PS50071"/>
    </source>
</evidence>
<dbReference type="EMBL" id="SRMA01026018">
    <property type="protein sequence ID" value="TRY88880.1"/>
    <property type="molecule type" value="Genomic_DNA"/>
</dbReference>
<evidence type="ECO:0000256" key="3">
    <source>
        <dbReference type="ARBA" id="ARBA00022473"/>
    </source>
</evidence>
<comment type="subcellular location">
    <subcellularLocation>
        <location evidence="1 7 8">Nucleus</location>
    </subcellularLocation>
</comment>
<dbReference type="Proteomes" id="UP000316079">
    <property type="component" value="Unassembled WGS sequence"/>
</dbReference>
<dbReference type="InterPro" id="IPR009057">
    <property type="entry name" value="Homeodomain-like_sf"/>
</dbReference>
<dbReference type="Pfam" id="PF00046">
    <property type="entry name" value="Homeodomain"/>
    <property type="match status" value="1"/>
</dbReference>
<keyword evidence="5 7" id="KW-0371">Homeobox</keyword>
<dbReference type="GO" id="GO:0030182">
    <property type="term" value="P:neuron differentiation"/>
    <property type="evidence" value="ECO:0007669"/>
    <property type="project" value="TreeGrafter"/>
</dbReference>
<proteinExistence type="inferred from homology"/>
<reference evidence="11 12" key="1">
    <citation type="journal article" date="2019" name="Sci. Data">
        <title>Hybrid genome assembly and annotation of Danionella translucida.</title>
        <authorList>
            <person name="Kadobianskyi M."/>
            <person name="Schulze L."/>
            <person name="Schuelke M."/>
            <person name="Judkewitz B."/>
        </authorList>
    </citation>
    <scope>NUCLEOTIDE SEQUENCE [LARGE SCALE GENOMIC DNA]</scope>
    <source>
        <strain evidence="11 12">Bolton</strain>
    </source>
</reference>
<dbReference type="InterPro" id="IPR050720">
    <property type="entry name" value="Engrailed_Homeobox_TFs"/>
</dbReference>
<gene>
    <name evidence="11" type="ORF">DNTS_016954</name>
</gene>
<dbReference type="GO" id="GO:0005634">
    <property type="term" value="C:nucleus"/>
    <property type="evidence" value="ECO:0007669"/>
    <property type="project" value="UniProtKB-SubCell"/>
</dbReference>
<dbReference type="GO" id="GO:0009653">
    <property type="term" value="P:anatomical structure morphogenesis"/>
    <property type="evidence" value="ECO:0007669"/>
    <property type="project" value="UniProtKB-ARBA"/>
</dbReference>
<dbReference type="PANTHER" id="PTHR24341:SF4">
    <property type="entry name" value="HOMEOBOX PROTEIN ENGRAILED-1"/>
    <property type="match status" value="1"/>
</dbReference>
<comment type="caution">
    <text evidence="11">The sequence shown here is derived from an EMBL/GenBank/DDBJ whole genome shotgun (WGS) entry which is preliminary data.</text>
</comment>
<dbReference type="GO" id="GO:0000978">
    <property type="term" value="F:RNA polymerase II cis-regulatory region sequence-specific DNA binding"/>
    <property type="evidence" value="ECO:0007669"/>
    <property type="project" value="TreeGrafter"/>
</dbReference>
<feature type="region of interest" description="Disordered" evidence="9">
    <location>
        <begin position="39"/>
        <end position="70"/>
    </location>
</feature>
<evidence type="ECO:0000313" key="11">
    <source>
        <dbReference type="EMBL" id="TRY88880.1"/>
    </source>
</evidence>
<dbReference type="FunFam" id="1.10.10.60:FF:000189">
    <property type="entry name" value="Homeobox protein engrailed-like"/>
    <property type="match status" value="1"/>
</dbReference>
<dbReference type="SMART" id="SM00389">
    <property type="entry name" value="HOX"/>
    <property type="match status" value="1"/>
</dbReference>
<feature type="DNA-binding region" description="Homeobox" evidence="7">
    <location>
        <begin position="111"/>
        <end position="170"/>
    </location>
</feature>
<accession>A0A553QG16</accession>
<keyword evidence="4 7" id="KW-0238">DNA-binding</keyword>
<keyword evidence="12" id="KW-1185">Reference proteome</keyword>
<keyword evidence="6 7" id="KW-0539">Nucleus</keyword>
<evidence type="ECO:0000256" key="9">
    <source>
        <dbReference type="SAM" id="MobiDB-lite"/>
    </source>
</evidence>
<dbReference type="InterPro" id="IPR001356">
    <property type="entry name" value="HD"/>
</dbReference>
<dbReference type="STRING" id="623744.A0A553QG16"/>
<name>A0A553QG16_9TELE</name>
<evidence type="ECO:0000256" key="4">
    <source>
        <dbReference type="ARBA" id="ARBA00023125"/>
    </source>
</evidence>
<dbReference type="PROSITE" id="PS50071">
    <property type="entry name" value="HOMEOBOX_2"/>
    <property type="match status" value="1"/>
</dbReference>
<evidence type="ECO:0000313" key="12">
    <source>
        <dbReference type="Proteomes" id="UP000316079"/>
    </source>
</evidence>
<organism evidence="11 12">
    <name type="scientific">Danionella cerebrum</name>
    <dbReference type="NCBI Taxonomy" id="2873325"/>
    <lineage>
        <taxon>Eukaryota</taxon>
        <taxon>Metazoa</taxon>
        <taxon>Chordata</taxon>
        <taxon>Craniata</taxon>
        <taxon>Vertebrata</taxon>
        <taxon>Euteleostomi</taxon>
        <taxon>Actinopterygii</taxon>
        <taxon>Neopterygii</taxon>
        <taxon>Teleostei</taxon>
        <taxon>Ostariophysi</taxon>
        <taxon>Cypriniformes</taxon>
        <taxon>Danionidae</taxon>
        <taxon>Danioninae</taxon>
        <taxon>Danionella</taxon>
    </lineage>
</organism>
<dbReference type="PROSITE" id="PS00027">
    <property type="entry name" value="HOMEOBOX_1"/>
    <property type="match status" value="1"/>
</dbReference>
<dbReference type="CDD" id="cd00086">
    <property type="entry name" value="homeodomain"/>
    <property type="match status" value="1"/>
</dbReference>
<dbReference type="OrthoDB" id="6159439at2759"/>
<evidence type="ECO:0000256" key="8">
    <source>
        <dbReference type="RuleBase" id="RU000682"/>
    </source>
</evidence>
<feature type="region of interest" description="Disordered" evidence="9">
    <location>
        <begin position="89"/>
        <end position="112"/>
    </location>
</feature>
<dbReference type="PANTHER" id="PTHR24341">
    <property type="entry name" value="HOMEOBOX PROTEIN ENGRAILED"/>
    <property type="match status" value="1"/>
</dbReference>
<dbReference type="InterPro" id="IPR000747">
    <property type="entry name" value="HD_engrailed"/>
</dbReference>
<dbReference type="SUPFAM" id="SSF46689">
    <property type="entry name" value="Homeodomain-like"/>
    <property type="match status" value="1"/>
</dbReference>
<evidence type="ECO:0000256" key="6">
    <source>
        <dbReference type="ARBA" id="ARBA00023242"/>
    </source>
</evidence>
<dbReference type="PRINTS" id="PR00026">
    <property type="entry name" value="ENGRAILED"/>
</dbReference>
<protein>
    <recommendedName>
        <fullName evidence="10">Homeobox domain-containing protein</fullName>
    </recommendedName>
</protein>
<dbReference type="InterPro" id="IPR017970">
    <property type="entry name" value="Homeobox_CS"/>
</dbReference>
<dbReference type="GO" id="GO:0000981">
    <property type="term" value="F:DNA-binding transcription factor activity, RNA polymerase II-specific"/>
    <property type="evidence" value="ECO:0007669"/>
    <property type="project" value="InterPro"/>
</dbReference>
<evidence type="ECO:0000256" key="5">
    <source>
        <dbReference type="ARBA" id="ARBA00023155"/>
    </source>
</evidence>
<sequence length="200" mass="22936">MGDCGGPPASSGSHLHGNTRFFIENILRPDFGRKLPRGYNTDITRERDAKHTGANPVPAARNTLEDASSPSVGEQLWPAWVYCTRYSDRPSSGPRTRKLRRKRRCSRGVEQKRGRTAFTGEQLRRLRAEFEAGRYITDQRRRTLATELRLHEVQIKVWFQNKRAKVKRSSGGRNVLAERLKEQGLYDHSTSTVREEEEGE</sequence>
<dbReference type="Pfam" id="PF10525">
    <property type="entry name" value="Engrail_1_C_sig"/>
    <property type="match status" value="1"/>
</dbReference>
<dbReference type="InterPro" id="IPR019549">
    <property type="entry name" value="Homeobox-engrailed_C-terminal"/>
</dbReference>
<evidence type="ECO:0000256" key="7">
    <source>
        <dbReference type="PROSITE-ProRule" id="PRU00108"/>
    </source>
</evidence>
<evidence type="ECO:0000256" key="1">
    <source>
        <dbReference type="ARBA" id="ARBA00004123"/>
    </source>
</evidence>
<feature type="domain" description="Homeobox" evidence="10">
    <location>
        <begin position="109"/>
        <end position="169"/>
    </location>
</feature>
<dbReference type="Gene3D" id="1.10.10.60">
    <property type="entry name" value="Homeodomain-like"/>
    <property type="match status" value="1"/>
</dbReference>
<keyword evidence="3" id="KW-0217">Developmental protein</keyword>
<evidence type="ECO:0000256" key="2">
    <source>
        <dbReference type="ARBA" id="ARBA00010896"/>
    </source>
</evidence>
<comment type="similarity">
    <text evidence="2">Belongs to the engrailed homeobox family.</text>
</comment>
<dbReference type="AlphaFoldDB" id="A0A553QG16"/>
<feature type="compositionally biased region" description="Basic residues" evidence="9">
    <location>
        <begin position="95"/>
        <end position="106"/>
    </location>
</feature>